<keyword evidence="9" id="KW-0732">Signal</keyword>
<comment type="caution">
    <text evidence="12">The sequence shown here is derived from an EMBL/GenBank/DDBJ whole genome shotgun (WGS) entry which is preliminary data.</text>
</comment>
<dbReference type="AlphaFoldDB" id="A0A507C3Q4"/>
<reference evidence="12 13" key="1">
    <citation type="journal article" date="2019" name="Sci. Rep.">
        <title>Comparative genomics of chytrid fungi reveal insights into the obligate biotrophic and pathogenic lifestyle of Synchytrium endobioticum.</title>
        <authorList>
            <person name="van de Vossenberg B.T.L.H."/>
            <person name="Warris S."/>
            <person name="Nguyen H.D.T."/>
            <person name="van Gent-Pelzer M.P.E."/>
            <person name="Joly D.L."/>
            <person name="van de Geest H.C."/>
            <person name="Bonants P.J.M."/>
            <person name="Smith D.S."/>
            <person name="Levesque C.A."/>
            <person name="van der Lee T.A.J."/>
        </authorList>
    </citation>
    <scope>NUCLEOTIDE SEQUENCE [LARGE SCALE GENOMIC DNA]</scope>
    <source>
        <strain evidence="12 13">JEL517</strain>
    </source>
</reference>
<evidence type="ECO:0000256" key="3">
    <source>
        <dbReference type="ARBA" id="ARBA00022692"/>
    </source>
</evidence>
<dbReference type="GeneID" id="42005942"/>
<feature type="region of interest" description="Disordered" evidence="7">
    <location>
        <begin position="172"/>
        <end position="198"/>
    </location>
</feature>
<dbReference type="CDD" id="cd08760">
    <property type="entry name" value="Cyt_b561_FRRS1_like"/>
    <property type="match status" value="1"/>
</dbReference>
<evidence type="ECO:0000256" key="6">
    <source>
        <dbReference type="ARBA" id="ARBA00023136"/>
    </source>
</evidence>
<feature type="transmembrane region" description="Helical" evidence="8">
    <location>
        <begin position="243"/>
        <end position="266"/>
    </location>
</feature>
<evidence type="ECO:0000256" key="2">
    <source>
        <dbReference type="ARBA" id="ARBA00022448"/>
    </source>
</evidence>
<evidence type="ECO:0000256" key="4">
    <source>
        <dbReference type="ARBA" id="ARBA00022982"/>
    </source>
</evidence>
<feature type="transmembrane region" description="Helical" evidence="8">
    <location>
        <begin position="278"/>
        <end position="305"/>
    </location>
</feature>
<feature type="transmembrane region" description="Helical" evidence="8">
    <location>
        <begin position="317"/>
        <end position="338"/>
    </location>
</feature>
<dbReference type="PROSITE" id="PS50939">
    <property type="entry name" value="CYTOCHROME_B561"/>
    <property type="match status" value="1"/>
</dbReference>
<dbReference type="RefSeq" id="XP_031023415.1">
    <property type="nucleotide sequence ID" value="XM_031170645.1"/>
</dbReference>
<feature type="chain" id="PRO_5021416855" description="Cytochrome b561 domain-containing protein" evidence="9">
    <location>
        <begin position="18"/>
        <end position="491"/>
    </location>
</feature>
<feature type="region of interest" description="Disordered" evidence="7">
    <location>
        <begin position="448"/>
        <end position="491"/>
    </location>
</feature>
<proteinExistence type="predicted"/>
<evidence type="ECO:0000256" key="9">
    <source>
        <dbReference type="SAM" id="SignalP"/>
    </source>
</evidence>
<evidence type="ECO:0000313" key="12">
    <source>
        <dbReference type="EMBL" id="TPX32153.1"/>
    </source>
</evidence>
<evidence type="ECO:0000256" key="5">
    <source>
        <dbReference type="ARBA" id="ARBA00022989"/>
    </source>
</evidence>
<feature type="compositionally biased region" description="Low complexity" evidence="7">
    <location>
        <begin position="473"/>
        <end position="491"/>
    </location>
</feature>
<evidence type="ECO:0000256" key="8">
    <source>
        <dbReference type="SAM" id="Phobius"/>
    </source>
</evidence>
<dbReference type="SMART" id="SM00665">
    <property type="entry name" value="B561"/>
    <property type="match status" value="1"/>
</dbReference>
<organism evidence="12 13">
    <name type="scientific">Synchytrium microbalum</name>
    <dbReference type="NCBI Taxonomy" id="1806994"/>
    <lineage>
        <taxon>Eukaryota</taxon>
        <taxon>Fungi</taxon>
        <taxon>Fungi incertae sedis</taxon>
        <taxon>Chytridiomycota</taxon>
        <taxon>Chytridiomycota incertae sedis</taxon>
        <taxon>Chytridiomycetes</taxon>
        <taxon>Synchytriales</taxon>
        <taxon>Synchytriaceae</taxon>
        <taxon>Synchytrium</taxon>
    </lineage>
</organism>
<dbReference type="Pfam" id="PF16010">
    <property type="entry name" value="CDH-cyt"/>
    <property type="match status" value="1"/>
</dbReference>
<feature type="domain" description="Cytochrome b561" evidence="11">
    <location>
        <begin position="173"/>
        <end position="373"/>
    </location>
</feature>
<feature type="transmembrane region" description="Helical" evidence="8">
    <location>
        <begin position="350"/>
        <end position="370"/>
    </location>
</feature>
<keyword evidence="13" id="KW-1185">Reference proteome</keyword>
<keyword evidence="3 8" id="KW-0812">Transmembrane</keyword>
<accession>A0A507C3Q4</accession>
<protein>
    <recommendedName>
        <fullName evidence="14">Cytochrome b561 domain-containing protein</fullName>
    </recommendedName>
</protein>
<evidence type="ECO:0000259" key="10">
    <source>
        <dbReference type="PROSITE" id="PS50836"/>
    </source>
</evidence>
<dbReference type="EMBL" id="QEAO01000034">
    <property type="protein sequence ID" value="TPX32153.1"/>
    <property type="molecule type" value="Genomic_DNA"/>
</dbReference>
<evidence type="ECO:0008006" key="14">
    <source>
        <dbReference type="Google" id="ProtNLM"/>
    </source>
</evidence>
<dbReference type="OrthoDB" id="19261at2759"/>
<feature type="domain" description="DOMON" evidence="10">
    <location>
        <begin position="23"/>
        <end position="139"/>
    </location>
</feature>
<dbReference type="CDD" id="cd09630">
    <property type="entry name" value="CDH_like_cytochrome"/>
    <property type="match status" value="1"/>
</dbReference>
<gene>
    <name evidence="12" type="ORF">SmJEL517_g04717</name>
</gene>
<dbReference type="Gene3D" id="1.20.120.1770">
    <property type="match status" value="1"/>
</dbReference>
<evidence type="ECO:0000256" key="1">
    <source>
        <dbReference type="ARBA" id="ARBA00004370"/>
    </source>
</evidence>
<name>A0A507C3Q4_9FUNG</name>
<dbReference type="PANTHER" id="PTHR47797">
    <property type="entry name" value="DEHYDROGENASE, PUTATIVE (AFU_ORTHOLOGUE AFUA_8G05805)-RELATED"/>
    <property type="match status" value="1"/>
</dbReference>
<dbReference type="PANTHER" id="PTHR47797:SF3">
    <property type="entry name" value="CYTOCHROME B561 DOMAIN-CONTAINING PROTEIN"/>
    <property type="match status" value="1"/>
</dbReference>
<dbReference type="STRING" id="1806994.A0A507C3Q4"/>
<dbReference type="SUPFAM" id="SSF49344">
    <property type="entry name" value="CBD9-like"/>
    <property type="match status" value="1"/>
</dbReference>
<keyword evidence="2" id="KW-0813">Transport</keyword>
<dbReference type="InterPro" id="IPR005018">
    <property type="entry name" value="DOMON_domain"/>
</dbReference>
<evidence type="ECO:0000313" key="13">
    <source>
        <dbReference type="Proteomes" id="UP000319731"/>
    </source>
</evidence>
<sequence>MAAALLLVASLLSSVVAQSVSLGSYGITVYATDLGTNVRFEITGPSTMGWFSIGLGNSMSSADCLFVYPSSGSIGVSRRYSSGQNSPNPYSTQNVALLSNMSSISGSTMTAVFYRPKAAVLTNEKSITGSQTWIWAYSGSSVGSTSNTAGLSQHGRSDCGNFQTNFLLSSANPSTTSTSGTNSTSGSGTTVSVGGGSSSEDNYQRLIIIHGLLMFLAWAVLSPFAIIASRYFKAVLGIWWFRIHYGTLSLVIVFTFIAFGLAYIGIGSGDHFDYASQGVHTVLGLAIVIAAPFQGFLGMAINALFNPERKGIPAHDMAHWWIGRLIIIAAMIDIIFGLLLYQNRGYNVPVWIWIAVVVVLIAAFATYFFLQFTVGVQHHVAGTIGHDAAIHSPPAPQTTYTRPHFQGDAEPGFLRQQQQYAQYPQYNTSPPLSMNQHYNGGSYFVQPHQPYPQGSMSPRADARIPSAPAATASMARSQGQRMSRQQQYYDN</sequence>
<comment type="subcellular location">
    <subcellularLocation>
        <location evidence="1">Membrane</location>
    </subcellularLocation>
</comment>
<keyword evidence="4" id="KW-0249">Electron transport</keyword>
<dbReference type="GO" id="GO:0016020">
    <property type="term" value="C:membrane"/>
    <property type="evidence" value="ECO:0007669"/>
    <property type="project" value="UniProtKB-SubCell"/>
</dbReference>
<evidence type="ECO:0000259" key="11">
    <source>
        <dbReference type="PROSITE" id="PS50939"/>
    </source>
</evidence>
<dbReference type="PROSITE" id="PS50836">
    <property type="entry name" value="DOMON"/>
    <property type="match status" value="1"/>
</dbReference>
<feature type="transmembrane region" description="Helical" evidence="8">
    <location>
        <begin position="207"/>
        <end position="231"/>
    </location>
</feature>
<dbReference type="InterPro" id="IPR015920">
    <property type="entry name" value="Cellobiose_DH-like_cyt"/>
</dbReference>
<dbReference type="Proteomes" id="UP000319731">
    <property type="component" value="Unassembled WGS sequence"/>
</dbReference>
<dbReference type="InterPro" id="IPR006593">
    <property type="entry name" value="Cyt_b561/ferric_Rdtase_TM"/>
</dbReference>
<feature type="compositionally biased region" description="Low complexity" evidence="7">
    <location>
        <begin position="174"/>
        <end position="192"/>
    </location>
</feature>
<evidence type="ECO:0000256" key="7">
    <source>
        <dbReference type="SAM" id="MobiDB-lite"/>
    </source>
</evidence>
<keyword evidence="5 8" id="KW-1133">Transmembrane helix</keyword>
<dbReference type="Gene3D" id="2.60.40.1210">
    <property type="entry name" value="Cellobiose dehydrogenase, cytochrome domain"/>
    <property type="match status" value="1"/>
</dbReference>
<keyword evidence="6 8" id="KW-0472">Membrane</keyword>
<feature type="signal peptide" evidence="9">
    <location>
        <begin position="1"/>
        <end position="17"/>
    </location>
</feature>